<protein>
    <submittedName>
        <fullName evidence="9">Adenosine deaminase</fullName>
    </submittedName>
</protein>
<name>A0A430ABJ4_9ENTE</name>
<keyword evidence="3" id="KW-0479">Metal-binding</keyword>
<dbReference type="GO" id="GO:0009117">
    <property type="term" value="P:nucleotide metabolic process"/>
    <property type="evidence" value="ECO:0007669"/>
    <property type="project" value="UniProtKB-KW"/>
</dbReference>
<dbReference type="InterPro" id="IPR032466">
    <property type="entry name" value="Metal_Hydrolase"/>
</dbReference>
<proteinExistence type="inferred from homology"/>
<evidence type="ECO:0000256" key="2">
    <source>
        <dbReference type="ARBA" id="ARBA00006676"/>
    </source>
</evidence>
<dbReference type="SUPFAM" id="SSF51556">
    <property type="entry name" value="Metallo-dependent hydrolases"/>
    <property type="match status" value="1"/>
</dbReference>
<sequence>MTNFIKQLPKVELHCHLDGSIRPSTLKKIYENSSELLMLSDEELLKAVRAPEKCNNLTEYLSCFPLVTAVLNTPKSLKIALMDVMEQASQENLIYQEIRFSPKHLSTSTFSMEDVVESLVKAKKELQPFYPVEVGLIACCMRGQLDSVNLEIVRLAQKYQKYGIVGIDLAGNELKYATKDYKNIFLKAESLGIPYTIHAGETGSVENIKDAIDFGAKRIGHGIALSKDKVLLEKIAKQNILLEMCPVCNIQTRASYSWKDYPVSLFKEFGVNYCFNTDNRTVSNTTITREFEEIDIHKYPITREEVNATTLQAIDYLFVSNMKKKDLKERVKHV</sequence>
<dbReference type="AlphaFoldDB" id="A0A430ABJ4"/>
<dbReference type="GO" id="GO:0046103">
    <property type="term" value="P:inosine biosynthetic process"/>
    <property type="evidence" value="ECO:0007669"/>
    <property type="project" value="TreeGrafter"/>
</dbReference>
<dbReference type="InterPro" id="IPR001365">
    <property type="entry name" value="A_deaminase_dom"/>
</dbReference>
<evidence type="ECO:0000256" key="5">
    <source>
        <dbReference type="ARBA" id="ARBA00022833"/>
    </source>
</evidence>
<dbReference type="Pfam" id="PF00962">
    <property type="entry name" value="A_deaminase"/>
    <property type="match status" value="1"/>
</dbReference>
<reference evidence="9 10" key="1">
    <citation type="submission" date="2017-05" db="EMBL/GenBank/DDBJ databases">
        <title>Vagococcus spp. assemblies.</title>
        <authorList>
            <person name="Gulvik C.A."/>
        </authorList>
    </citation>
    <scope>NUCLEOTIDE SEQUENCE [LARGE SCALE GENOMIC DNA]</scope>
    <source>
        <strain evidence="9 10">CCUG 41755</strain>
    </source>
</reference>
<accession>A0A430ABJ4</accession>
<dbReference type="InterPro" id="IPR006330">
    <property type="entry name" value="Ado/ade_deaminase"/>
</dbReference>
<evidence type="ECO:0000256" key="3">
    <source>
        <dbReference type="ARBA" id="ARBA00022723"/>
    </source>
</evidence>
<comment type="similarity">
    <text evidence="2">Belongs to the metallo-dependent hydrolases superfamily. Adenosine and AMP deaminases family.</text>
</comment>
<gene>
    <name evidence="9" type="ORF">CBF31_00895</name>
</gene>
<dbReference type="Proteomes" id="UP000287101">
    <property type="component" value="Unassembled WGS sequence"/>
</dbReference>
<comment type="caution">
    <text evidence="9">The sequence shown here is derived from an EMBL/GenBank/DDBJ whole genome shotgun (WGS) entry which is preliminary data.</text>
</comment>
<organism evidence="9 10">
    <name type="scientific">Vagococcus fessus</name>
    <dbReference type="NCBI Taxonomy" id="120370"/>
    <lineage>
        <taxon>Bacteria</taxon>
        <taxon>Bacillati</taxon>
        <taxon>Bacillota</taxon>
        <taxon>Bacilli</taxon>
        <taxon>Lactobacillales</taxon>
        <taxon>Enterococcaceae</taxon>
        <taxon>Vagococcus</taxon>
    </lineage>
</organism>
<dbReference type="Gene3D" id="3.20.20.140">
    <property type="entry name" value="Metal-dependent hydrolases"/>
    <property type="match status" value="1"/>
</dbReference>
<dbReference type="GO" id="GO:0006154">
    <property type="term" value="P:adenosine catabolic process"/>
    <property type="evidence" value="ECO:0007669"/>
    <property type="project" value="TreeGrafter"/>
</dbReference>
<dbReference type="OrthoDB" id="9779574at2"/>
<evidence type="ECO:0000256" key="4">
    <source>
        <dbReference type="ARBA" id="ARBA00022801"/>
    </source>
</evidence>
<feature type="domain" description="Adenosine deaminase" evidence="8">
    <location>
        <begin position="9"/>
        <end position="333"/>
    </location>
</feature>
<keyword evidence="4" id="KW-0378">Hydrolase</keyword>
<dbReference type="NCBIfam" id="TIGR01430">
    <property type="entry name" value="aden_deam"/>
    <property type="match status" value="1"/>
</dbReference>
<dbReference type="GO" id="GO:0004000">
    <property type="term" value="F:adenosine deaminase activity"/>
    <property type="evidence" value="ECO:0007669"/>
    <property type="project" value="TreeGrafter"/>
</dbReference>
<keyword evidence="5" id="KW-0862">Zinc</keyword>
<comment type="cofactor">
    <cofactor evidence="1">
        <name>Zn(2+)</name>
        <dbReference type="ChEBI" id="CHEBI:29105"/>
    </cofactor>
</comment>
<dbReference type="PANTHER" id="PTHR11409">
    <property type="entry name" value="ADENOSINE DEAMINASE"/>
    <property type="match status" value="1"/>
</dbReference>
<dbReference type="PANTHER" id="PTHR11409:SF42">
    <property type="entry name" value="ADENOSINE DEAMINASE-LIKE PROTEIN"/>
    <property type="match status" value="1"/>
</dbReference>
<dbReference type="RefSeq" id="WP_126830029.1">
    <property type="nucleotide sequence ID" value="NZ_CBCRYB010000006.1"/>
</dbReference>
<evidence type="ECO:0000313" key="10">
    <source>
        <dbReference type="Proteomes" id="UP000287101"/>
    </source>
</evidence>
<evidence type="ECO:0000256" key="6">
    <source>
        <dbReference type="ARBA" id="ARBA00023080"/>
    </source>
</evidence>
<comment type="catalytic activity">
    <reaction evidence="7">
        <text>N(6)-methyl-AMP + H2O + H(+) = IMP + methylamine</text>
        <dbReference type="Rhea" id="RHEA:16001"/>
        <dbReference type="ChEBI" id="CHEBI:15377"/>
        <dbReference type="ChEBI" id="CHEBI:15378"/>
        <dbReference type="ChEBI" id="CHEBI:58053"/>
        <dbReference type="ChEBI" id="CHEBI:59338"/>
        <dbReference type="ChEBI" id="CHEBI:144842"/>
    </reaction>
    <physiologicalReaction direction="left-to-right" evidence="7">
        <dbReference type="Rhea" id="RHEA:16002"/>
    </physiologicalReaction>
</comment>
<evidence type="ECO:0000256" key="7">
    <source>
        <dbReference type="ARBA" id="ARBA00048787"/>
    </source>
</evidence>
<keyword evidence="6" id="KW-0546">Nucleotide metabolism</keyword>
<dbReference type="EMBL" id="NGJY01000001">
    <property type="protein sequence ID" value="RSU04605.1"/>
    <property type="molecule type" value="Genomic_DNA"/>
</dbReference>
<dbReference type="GO" id="GO:0046872">
    <property type="term" value="F:metal ion binding"/>
    <property type="evidence" value="ECO:0007669"/>
    <property type="project" value="UniProtKB-KW"/>
</dbReference>
<evidence type="ECO:0000256" key="1">
    <source>
        <dbReference type="ARBA" id="ARBA00001947"/>
    </source>
</evidence>
<keyword evidence="10" id="KW-1185">Reference proteome</keyword>
<evidence type="ECO:0000259" key="8">
    <source>
        <dbReference type="Pfam" id="PF00962"/>
    </source>
</evidence>
<evidence type="ECO:0000313" key="9">
    <source>
        <dbReference type="EMBL" id="RSU04605.1"/>
    </source>
</evidence>